<accession>A0ABX1GLZ5</accession>
<dbReference type="RefSeq" id="WP_168551138.1">
    <property type="nucleotide sequence ID" value="NZ_JAAWWL010000001.1"/>
</dbReference>
<comment type="caution">
    <text evidence="1">The sequence shown here is derived from an EMBL/GenBank/DDBJ whole genome shotgun (WGS) entry which is preliminary data.</text>
</comment>
<sequence length="236" mass="26997">MKIYSTIIIFLLMTLVTQGQKIIEKTLVSNGKSIELDVKFARNIEVKTWDKQSVYFKATIEIKDDQFIDKYKVDIDETNSRIKITEVAEPVFKAFREYGEKQGGDNLRYWYNSGDLCKFSYVLYVPENAEFEVKSINGSLSSDEIVGYFRAELINGDIDIKKYSGRLQLSTINGAIDLVVANNQFVAETIHGDIYADDNVKFKAHDRHVGHHIESIAQNTSTKLKLNTINGNMYLR</sequence>
<proteinExistence type="predicted"/>
<name>A0ABX1GLZ5_9FLAO</name>
<evidence type="ECO:0000313" key="2">
    <source>
        <dbReference type="Proteomes" id="UP000718451"/>
    </source>
</evidence>
<dbReference type="EMBL" id="JAAWWL010000001">
    <property type="protein sequence ID" value="NKI30916.1"/>
    <property type="molecule type" value="Genomic_DNA"/>
</dbReference>
<gene>
    <name evidence="1" type="ORF">HCU67_03110</name>
</gene>
<evidence type="ECO:0008006" key="3">
    <source>
        <dbReference type="Google" id="ProtNLM"/>
    </source>
</evidence>
<organism evidence="1 2">
    <name type="scientific">Croceivirga thetidis</name>
    <dbReference type="NCBI Taxonomy" id="2721623"/>
    <lineage>
        <taxon>Bacteria</taxon>
        <taxon>Pseudomonadati</taxon>
        <taxon>Bacteroidota</taxon>
        <taxon>Flavobacteriia</taxon>
        <taxon>Flavobacteriales</taxon>
        <taxon>Flavobacteriaceae</taxon>
        <taxon>Croceivirga</taxon>
    </lineage>
</organism>
<reference evidence="1 2" key="1">
    <citation type="submission" date="2020-04" db="EMBL/GenBank/DDBJ databases">
        <authorList>
            <person name="Yoon J."/>
        </authorList>
    </citation>
    <scope>NUCLEOTIDE SEQUENCE [LARGE SCALE GENOMIC DNA]</scope>
    <source>
        <strain evidence="1 2">DJ-13</strain>
    </source>
</reference>
<keyword evidence="2" id="KW-1185">Reference proteome</keyword>
<evidence type="ECO:0000313" key="1">
    <source>
        <dbReference type="EMBL" id="NKI30916.1"/>
    </source>
</evidence>
<protein>
    <recommendedName>
        <fullName evidence="3">Adhesin domain-containing protein</fullName>
    </recommendedName>
</protein>
<dbReference type="Proteomes" id="UP000718451">
    <property type="component" value="Unassembled WGS sequence"/>
</dbReference>